<dbReference type="InterPro" id="IPR025486">
    <property type="entry name" value="DUF4378"/>
</dbReference>
<feature type="domain" description="DUF4378" evidence="3">
    <location>
        <begin position="804"/>
        <end position="954"/>
    </location>
</feature>
<dbReference type="Pfam" id="PF12552">
    <property type="entry name" value="DUF3741"/>
    <property type="match status" value="1"/>
</dbReference>
<comment type="caution">
    <text evidence="5">The sequence shown here is derived from an EMBL/GenBank/DDBJ whole genome shotgun (WGS) entry which is preliminary data.</text>
</comment>
<protein>
    <submittedName>
        <fullName evidence="5">Hydroxyproline-rich glycofamily protein</fullName>
    </submittedName>
</protein>
<feature type="compositionally biased region" description="Basic and acidic residues" evidence="1">
    <location>
        <begin position="125"/>
        <end position="134"/>
    </location>
</feature>
<evidence type="ECO:0000313" key="6">
    <source>
        <dbReference type="Proteomes" id="UP000436088"/>
    </source>
</evidence>
<accession>A0A6A3BVW0</accession>
<feature type="domain" description="DUF3741" evidence="4">
    <location>
        <begin position="70"/>
        <end position="94"/>
    </location>
</feature>
<sequence>MDMFWQRSFSTSTASASYGGNKKRKFPKPSSYSGDTIEEDQLRFQLSWRSSKQSTGIPMKKLLAEEMSKENESRRRSPSVIARLMGLDGLPPKKPHHNQRKRTETSRPKVQKSGVFYSRRSSRKRSNDDQEFKDVSEVLDASKVETGGYSSQGTANSMLSDVEVPFIQQKFMEAKGLSKDEKSKGSEEFSDADSSTDIRLKFLRKPDSLFRKHLDDLQGATPQSRCGQISAMKSSHTLKNRNDCLGQQAGRETQLKHHSKCPQQHQEDYLSQSYGRYTAHSRLKVPKVPLAENNGPAIVPTTIVVLKPNLAQSHSTTRTTSSPCSSHHYPSGCAGNSVGFGIRNEEAELLGEKNVHQDIGFSRHNSRESRKIAREITRQMKNRFSNGSMKISTSRFRGYFADANSCDVSGSKSENDSDVTTWSYTDSIGWNKQHRWSSSLSSESSLIREAKKRLSERWKLTHRPHEIDLLSNGSTLGEMLAISENEVSPVSSSSGFCKEGCSEFRNHVRPAVWNDPLGISSRDGWKDGRVHTFSNFGSPRISTLDENCCRDKYVIRKDSSKWSKGKAAKGNLNQQEALLPNDQRFHVEKSQFPISSCSSNEENSDTSLDFHITAYRVQQNTEADTQSEHSLMVSGSSANTAMDSISVLTNAVDANDDDKVVLSEPSHYELSAPTSLNVVGSTGDLENLDSQEPSEVPSKQATLLHCPVSELESQVICKEADQPSPVSITEAPFTEDFSSGSECFESISADLHGLRMQLQLLKLESEAYQEGSMLLSSDDDGDEASVGFAEYQGIPRDEENWESMYMVDILVDSGINGVDPDTFLATWNSPECPVNPLIFEQLEKKYRILNPWSRAERRLMFDMINSKLLEMYQQYMDQHLHPSMKPARKIVWKWNTDELKEHLRKSLVMQNMELHTVAGKMVLAGEWQWLESREDIDVICREIEKLLVDELAAEAPRKPRRSRVSYTGHRDFRPRRSGLTHLEIPSQLTTSTLPLSSEQTTGGVKGSILLRARFYWSPFDCVDNRQLVTGVAVVFPSRFERALRVERDRFSDIW</sequence>
<gene>
    <name evidence="5" type="ORF">F3Y22_tig00109978pilonHSYRG00013</name>
</gene>
<feature type="compositionally biased region" description="Polar residues" evidence="1">
    <location>
        <begin position="7"/>
        <end position="18"/>
    </location>
</feature>
<dbReference type="Proteomes" id="UP000436088">
    <property type="component" value="Unassembled WGS sequence"/>
</dbReference>
<keyword evidence="6" id="KW-1185">Reference proteome</keyword>
<feature type="region of interest" description="Disordered" evidence="1">
    <location>
        <begin position="49"/>
        <end position="134"/>
    </location>
</feature>
<evidence type="ECO:0000259" key="3">
    <source>
        <dbReference type="Pfam" id="PF14309"/>
    </source>
</evidence>
<dbReference type="InterPro" id="IPR032795">
    <property type="entry name" value="DUF3741-assoc"/>
</dbReference>
<evidence type="ECO:0000313" key="5">
    <source>
        <dbReference type="EMBL" id="KAE8719049.1"/>
    </source>
</evidence>
<feature type="compositionally biased region" description="Basic and acidic residues" evidence="1">
    <location>
        <begin position="62"/>
        <end position="75"/>
    </location>
</feature>
<dbReference type="Pfam" id="PF14383">
    <property type="entry name" value="VARLMGL"/>
    <property type="match status" value="1"/>
</dbReference>
<evidence type="ECO:0000256" key="1">
    <source>
        <dbReference type="SAM" id="MobiDB-lite"/>
    </source>
</evidence>
<evidence type="ECO:0000259" key="2">
    <source>
        <dbReference type="Pfam" id="PF12552"/>
    </source>
</evidence>
<dbReference type="PANTHER" id="PTHR46836:SF8">
    <property type="entry name" value="AFADIN"/>
    <property type="match status" value="1"/>
</dbReference>
<dbReference type="PANTHER" id="PTHR46836">
    <property type="entry name" value="AFADIN"/>
    <property type="match status" value="1"/>
</dbReference>
<dbReference type="EMBL" id="VEPZ02000794">
    <property type="protein sequence ID" value="KAE8719049.1"/>
    <property type="molecule type" value="Genomic_DNA"/>
</dbReference>
<proteinExistence type="predicted"/>
<dbReference type="AlphaFoldDB" id="A0A6A3BVW0"/>
<feature type="region of interest" description="Disordered" evidence="1">
    <location>
        <begin position="1"/>
        <end position="36"/>
    </location>
</feature>
<reference evidence="5" key="1">
    <citation type="submission" date="2019-09" db="EMBL/GenBank/DDBJ databases">
        <title>Draft genome information of white flower Hibiscus syriacus.</title>
        <authorList>
            <person name="Kim Y.-M."/>
        </authorList>
    </citation>
    <scope>NUCLEOTIDE SEQUENCE [LARGE SCALE GENOMIC DNA]</scope>
    <source>
        <strain evidence="5">YM2019G1</strain>
    </source>
</reference>
<dbReference type="Pfam" id="PF14309">
    <property type="entry name" value="DUF4378"/>
    <property type="match status" value="1"/>
</dbReference>
<feature type="domain" description="DUF3741" evidence="2">
    <location>
        <begin position="168"/>
        <end position="208"/>
    </location>
</feature>
<evidence type="ECO:0000259" key="4">
    <source>
        <dbReference type="Pfam" id="PF14383"/>
    </source>
</evidence>
<dbReference type="InterPro" id="IPR022212">
    <property type="entry name" value="DUF3741"/>
</dbReference>
<organism evidence="5 6">
    <name type="scientific">Hibiscus syriacus</name>
    <name type="common">Rose of Sharon</name>
    <dbReference type="NCBI Taxonomy" id="106335"/>
    <lineage>
        <taxon>Eukaryota</taxon>
        <taxon>Viridiplantae</taxon>
        <taxon>Streptophyta</taxon>
        <taxon>Embryophyta</taxon>
        <taxon>Tracheophyta</taxon>
        <taxon>Spermatophyta</taxon>
        <taxon>Magnoliopsida</taxon>
        <taxon>eudicotyledons</taxon>
        <taxon>Gunneridae</taxon>
        <taxon>Pentapetalae</taxon>
        <taxon>rosids</taxon>
        <taxon>malvids</taxon>
        <taxon>Malvales</taxon>
        <taxon>Malvaceae</taxon>
        <taxon>Malvoideae</taxon>
        <taxon>Hibiscus</taxon>
    </lineage>
</organism>
<name>A0A6A3BVW0_HIBSY</name>